<evidence type="ECO:0000256" key="7">
    <source>
        <dbReference type="ARBA" id="ARBA00071120"/>
    </source>
</evidence>
<keyword evidence="12" id="KW-1185">Reference proteome</keyword>
<organism evidence="11 12">
    <name type="scientific">Pseudomonas meliae</name>
    <dbReference type="NCBI Taxonomy" id="86176"/>
    <lineage>
        <taxon>Bacteria</taxon>
        <taxon>Pseudomonadati</taxon>
        <taxon>Pseudomonadota</taxon>
        <taxon>Gammaproteobacteria</taxon>
        <taxon>Pseudomonadales</taxon>
        <taxon>Pseudomonadaceae</taxon>
        <taxon>Pseudomonas</taxon>
    </lineage>
</organism>
<dbReference type="GO" id="GO:0006637">
    <property type="term" value="P:acyl-CoA metabolic process"/>
    <property type="evidence" value="ECO:0007669"/>
    <property type="project" value="InterPro"/>
</dbReference>
<dbReference type="Proteomes" id="UP000050455">
    <property type="component" value="Unassembled WGS sequence"/>
</dbReference>
<dbReference type="InterPro" id="IPR042171">
    <property type="entry name" value="Acyl-CoA_hotdog"/>
</dbReference>
<dbReference type="EMBL" id="LJQT01000467">
    <property type="protein sequence ID" value="KPX79854.1"/>
    <property type="molecule type" value="Genomic_DNA"/>
</dbReference>
<dbReference type="CDD" id="cd03444">
    <property type="entry name" value="Thioesterase_II_repeat1"/>
    <property type="match status" value="1"/>
</dbReference>
<dbReference type="PANTHER" id="PTHR11066">
    <property type="entry name" value="ACYL-COA THIOESTERASE"/>
    <property type="match status" value="1"/>
</dbReference>
<evidence type="ECO:0000256" key="1">
    <source>
        <dbReference type="ARBA" id="ARBA00006538"/>
    </source>
</evidence>
<evidence type="ECO:0000313" key="11">
    <source>
        <dbReference type="EMBL" id="KPX79854.1"/>
    </source>
</evidence>
<comment type="caution">
    <text evidence="11">The sequence shown here is derived from an EMBL/GenBank/DDBJ whole genome shotgun (WGS) entry which is preliminary data.</text>
</comment>
<proteinExistence type="inferred from homology"/>
<reference evidence="11 12" key="1">
    <citation type="submission" date="2015-09" db="EMBL/GenBank/DDBJ databases">
        <title>Genome announcement of multiple Pseudomonas syringae strains.</title>
        <authorList>
            <person name="Thakur S."/>
            <person name="Wang P.W."/>
            <person name="Gong Y."/>
            <person name="Weir B.S."/>
            <person name="Guttman D.S."/>
        </authorList>
    </citation>
    <scope>NUCLEOTIDE SEQUENCE [LARGE SCALE GENOMIC DNA]</scope>
    <source>
        <strain evidence="11 12">ICMP6289</strain>
    </source>
</reference>
<comment type="catalytic activity">
    <reaction evidence="6">
        <text>a fatty acyl-CoA + H2O = a fatty acid + CoA + H(+)</text>
        <dbReference type="Rhea" id="RHEA:16781"/>
        <dbReference type="ChEBI" id="CHEBI:15377"/>
        <dbReference type="ChEBI" id="CHEBI:15378"/>
        <dbReference type="ChEBI" id="CHEBI:28868"/>
        <dbReference type="ChEBI" id="CHEBI:57287"/>
        <dbReference type="ChEBI" id="CHEBI:77636"/>
        <dbReference type="EC" id="3.1.2.20"/>
    </reaction>
    <physiologicalReaction direction="left-to-right" evidence="6">
        <dbReference type="Rhea" id="RHEA:16782"/>
    </physiologicalReaction>
</comment>
<evidence type="ECO:0000256" key="4">
    <source>
        <dbReference type="ARBA" id="ARBA00023098"/>
    </source>
</evidence>
<keyword evidence="4" id="KW-0443">Lipid metabolism</keyword>
<dbReference type="GO" id="GO:0047617">
    <property type="term" value="F:fatty acyl-CoA hydrolase activity"/>
    <property type="evidence" value="ECO:0007669"/>
    <property type="project" value="UniProtKB-EC"/>
</dbReference>
<dbReference type="InterPro" id="IPR003703">
    <property type="entry name" value="Acyl_CoA_thio"/>
</dbReference>
<sequence>MKPTILNLYHSIPVGWARGLSENAATAVAVKVQSRCARGVRMSQVLDDLVELLTLEAIEENLFRGRSQDLGFRQLFGGQVLGQSLSAASQTVEEDRHVHSLHGYFLRPGDAGLPVVYQVDRVRDGGSFSTRRVTAIQKGKPIFTCSASFQYDEEGFEHQASMPQIVGPENLPSELELLTGRAHLIPEAMHDKFLRPKPIQFRPVTSEDPYDPKPGEPVKYVWFRADGSLSDMQALHRYMLAYASDFNLLTTSLRPHGKTVWPRDMQVASLDHSLWFHNDLRTDDWLLYAMDSPWAGNSRGFSRGSIFNRAGQLVASVSQEGLIRHRKDWA</sequence>
<dbReference type="Pfam" id="PF02551">
    <property type="entry name" value="Acyl_CoA_thio"/>
    <property type="match status" value="1"/>
</dbReference>
<evidence type="ECO:0000256" key="3">
    <source>
        <dbReference type="ARBA" id="ARBA00022801"/>
    </source>
</evidence>
<evidence type="ECO:0000259" key="9">
    <source>
        <dbReference type="Pfam" id="PF02551"/>
    </source>
</evidence>
<evidence type="ECO:0000256" key="8">
    <source>
        <dbReference type="ARBA" id="ARBA00079653"/>
    </source>
</evidence>
<dbReference type="FunFam" id="2.40.160.210:FF:000001">
    <property type="entry name" value="Acyl-CoA thioesterase II"/>
    <property type="match status" value="1"/>
</dbReference>
<evidence type="ECO:0000313" key="12">
    <source>
        <dbReference type="Proteomes" id="UP000050455"/>
    </source>
</evidence>
<dbReference type="GO" id="GO:0005829">
    <property type="term" value="C:cytosol"/>
    <property type="evidence" value="ECO:0007669"/>
    <property type="project" value="TreeGrafter"/>
</dbReference>
<evidence type="ECO:0000259" key="10">
    <source>
        <dbReference type="Pfam" id="PF13622"/>
    </source>
</evidence>
<gene>
    <name evidence="11" type="ORF">ALO64_05472</name>
</gene>
<dbReference type="SUPFAM" id="SSF54637">
    <property type="entry name" value="Thioesterase/thiol ester dehydrase-isomerase"/>
    <property type="match status" value="2"/>
</dbReference>
<keyword evidence="3" id="KW-0378">Hydrolase</keyword>
<evidence type="ECO:0000256" key="5">
    <source>
        <dbReference type="ARBA" id="ARBA00038894"/>
    </source>
</evidence>
<evidence type="ECO:0000256" key="6">
    <source>
        <dbReference type="ARBA" id="ARBA00050943"/>
    </source>
</evidence>
<comment type="subunit">
    <text evidence="2">Homotetramer.</text>
</comment>
<dbReference type="EC" id="3.1.2.20" evidence="5"/>
<feature type="domain" description="Acyl-CoA thioesterase 2 C-terminal" evidence="9">
    <location>
        <begin position="214"/>
        <end position="322"/>
    </location>
</feature>
<dbReference type="InterPro" id="IPR025652">
    <property type="entry name" value="TesB_C"/>
</dbReference>
<name>A0A0P9W9F1_9PSED</name>
<comment type="similarity">
    <text evidence="1">Belongs to the C/M/P thioester hydrolase family.</text>
</comment>
<dbReference type="InterPro" id="IPR049449">
    <property type="entry name" value="TesB_ACOT8-like_N"/>
</dbReference>
<evidence type="ECO:0000256" key="2">
    <source>
        <dbReference type="ARBA" id="ARBA00011881"/>
    </source>
</evidence>
<dbReference type="NCBIfam" id="TIGR00189">
    <property type="entry name" value="tesB"/>
    <property type="match status" value="1"/>
</dbReference>
<dbReference type="AlphaFoldDB" id="A0A0P9W9F1"/>
<feature type="domain" description="Acyl-CoA thioesterase-like N-terminal HotDog" evidence="10">
    <location>
        <begin position="75"/>
        <end position="150"/>
    </location>
</feature>
<dbReference type="Pfam" id="PF13622">
    <property type="entry name" value="4HBT_3"/>
    <property type="match status" value="1"/>
</dbReference>
<protein>
    <recommendedName>
        <fullName evidence="7">Acyl-CoA thioesterase 2</fullName>
        <ecNumber evidence="5">3.1.2.20</ecNumber>
    </recommendedName>
    <alternativeName>
        <fullName evidence="8">Thioesterase II</fullName>
    </alternativeName>
</protein>
<dbReference type="CDD" id="cd03445">
    <property type="entry name" value="Thioesterase_II_repeat2"/>
    <property type="match status" value="1"/>
</dbReference>
<accession>A0A0P9W9F1</accession>
<dbReference type="PATRIC" id="fig|86176.4.peg.5120"/>
<dbReference type="PANTHER" id="PTHR11066:SF34">
    <property type="entry name" value="ACYL-COENZYME A THIOESTERASE 8"/>
    <property type="match status" value="1"/>
</dbReference>
<dbReference type="GO" id="GO:0009062">
    <property type="term" value="P:fatty acid catabolic process"/>
    <property type="evidence" value="ECO:0007669"/>
    <property type="project" value="TreeGrafter"/>
</dbReference>
<dbReference type="InterPro" id="IPR029069">
    <property type="entry name" value="HotDog_dom_sf"/>
</dbReference>
<dbReference type="Gene3D" id="2.40.160.210">
    <property type="entry name" value="Acyl-CoA thioesterase, double hotdog domain"/>
    <property type="match status" value="1"/>
</dbReference>